<dbReference type="PANTHER" id="PTHR37312:SF1">
    <property type="entry name" value="MEMBRANE-BOUND ACYLTRANSFERASE YKRP-RELATED"/>
    <property type="match status" value="1"/>
</dbReference>
<keyword evidence="1" id="KW-1133">Transmembrane helix</keyword>
<dbReference type="InterPro" id="IPR052734">
    <property type="entry name" value="Nod_factor_acetyltransferase"/>
</dbReference>
<feature type="domain" description="Acyltransferase 3" evidence="2">
    <location>
        <begin position="7"/>
        <end position="320"/>
    </location>
</feature>
<feature type="transmembrane region" description="Helical" evidence="1">
    <location>
        <begin position="174"/>
        <end position="190"/>
    </location>
</feature>
<feature type="transmembrane region" description="Helical" evidence="1">
    <location>
        <begin position="228"/>
        <end position="249"/>
    </location>
</feature>
<reference evidence="3" key="1">
    <citation type="submission" date="2023-06" db="EMBL/GenBank/DDBJ databases">
        <authorList>
            <person name="Zeman M."/>
            <person name="Kubasova T."/>
            <person name="Jahodarova E."/>
            <person name="Nykrynova M."/>
            <person name="Rychlik I."/>
        </authorList>
    </citation>
    <scope>NUCLEOTIDE SEQUENCE</scope>
    <source>
        <strain evidence="3">84_SSukc20</strain>
    </source>
</reference>
<feature type="transmembrane region" description="Helical" evidence="1">
    <location>
        <begin position="119"/>
        <end position="139"/>
    </location>
</feature>
<comment type="caution">
    <text evidence="3">The sequence shown here is derived from an EMBL/GenBank/DDBJ whole genome shotgun (WGS) entry which is preliminary data.</text>
</comment>
<feature type="transmembrane region" description="Helical" evidence="1">
    <location>
        <begin position="202"/>
        <end position="222"/>
    </location>
</feature>
<reference evidence="3" key="2">
    <citation type="submission" date="2024-05" db="EMBL/GenBank/DDBJ databases">
        <title>Identification and characterization of horizontal gene transfer across gut microbiota members of farm animals based on homology search.</title>
        <authorList>
            <person name="Schwarzerova J."/>
            <person name="Nykrynova M."/>
            <person name="Jureckova K."/>
            <person name="Cejkova D."/>
            <person name="Rychlik I."/>
        </authorList>
    </citation>
    <scope>NUCLEOTIDE SEQUENCE</scope>
    <source>
        <strain evidence="3">84_SSukc20</strain>
    </source>
</reference>
<keyword evidence="3" id="KW-0808">Transferase</keyword>
<gene>
    <name evidence="3" type="ORF">QVO10_17250</name>
</gene>
<keyword evidence="1" id="KW-0472">Membrane</keyword>
<name>A0ABT7XAI4_9BACE</name>
<protein>
    <submittedName>
        <fullName evidence="3">Acyltransferase family protein</fullName>
    </submittedName>
</protein>
<dbReference type="Proteomes" id="UP001167871">
    <property type="component" value="Unassembled WGS sequence"/>
</dbReference>
<evidence type="ECO:0000259" key="2">
    <source>
        <dbReference type="Pfam" id="PF01757"/>
    </source>
</evidence>
<feature type="transmembrane region" description="Helical" evidence="1">
    <location>
        <begin position="261"/>
        <end position="279"/>
    </location>
</feature>
<sequence length="336" mass="39289">MPKERILFIDIAKAICIILVVIGHYVPAHSPNWYITLHDVIYTFHMPLFMFASGYIYIATKKDIRYKDFIRQKIRRLMIPYISTSFIVISIKLLSQRQVFVENPVNLYSYLKLFYAPEAGYFLWFIWALWWMFVLVPLFRTTVSRNILFGMSVLLHWLPVDFPGLFCLAQSKSMLMYFMFGIFVFENIKCRSFITNLKYSQMGIVALLFIVTEYLHFSDILLGEGKTLTNILLPFIGILFVLELSKLIVKVCGIEKSSNHFLLQTAASSYIIYLFHTTFEGFAKAVCHKLPLNNDLWYIFVPEALMVISVGVILPILLYRFLLKKYAITRFLFGLK</sequence>
<feature type="transmembrane region" description="Helical" evidence="1">
    <location>
        <begin position="299"/>
        <end position="322"/>
    </location>
</feature>
<dbReference type="PANTHER" id="PTHR37312">
    <property type="entry name" value="MEMBRANE-BOUND ACYLTRANSFERASE YKRP-RELATED"/>
    <property type="match status" value="1"/>
</dbReference>
<dbReference type="InterPro" id="IPR002656">
    <property type="entry name" value="Acyl_transf_3_dom"/>
</dbReference>
<feature type="transmembrane region" description="Helical" evidence="1">
    <location>
        <begin position="40"/>
        <end position="58"/>
    </location>
</feature>
<accession>A0ABT7XAI4</accession>
<proteinExistence type="predicted"/>
<evidence type="ECO:0000313" key="4">
    <source>
        <dbReference type="Proteomes" id="UP001167871"/>
    </source>
</evidence>
<feature type="transmembrane region" description="Helical" evidence="1">
    <location>
        <begin position="146"/>
        <end position="168"/>
    </location>
</feature>
<evidence type="ECO:0000256" key="1">
    <source>
        <dbReference type="SAM" id="Phobius"/>
    </source>
</evidence>
<feature type="transmembrane region" description="Helical" evidence="1">
    <location>
        <begin position="7"/>
        <end position="28"/>
    </location>
</feature>
<organism evidence="3 4">
    <name type="scientific">Bacteroides gallinaceum</name>
    <dbReference type="NCBI Taxonomy" id="1462571"/>
    <lineage>
        <taxon>Bacteria</taxon>
        <taxon>Pseudomonadati</taxon>
        <taxon>Bacteroidota</taxon>
        <taxon>Bacteroidia</taxon>
        <taxon>Bacteroidales</taxon>
        <taxon>Bacteroidaceae</taxon>
        <taxon>Bacteroides</taxon>
    </lineage>
</organism>
<keyword evidence="1" id="KW-0812">Transmembrane</keyword>
<dbReference type="Pfam" id="PF01757">
    <property type="entry name" value="Acyl_transf_3"/>
    <property type="match status" value="1"/>
</dbReference>
<dbReference type="GO" id="GO:0016746">
    <property type="term" value="F:acyltransferase activity"/>
    <property type="evidence" value="ECO:0007669"/>
    <property type="project" value="UniProtKB-KW"/>
</dbReference>
<feature type="transmembrane region" description="Helical" evidence="1">
    <location>
        <begin position="79"/>
        <end position="99"/>
    </location>
</feature>
<evidence type="ECO:0000313" key="3">
    <source>
        <dbReference type="EMBL" id="MDN0051092.1"/>
    </source>
</evidence>
<keyword evidence="4" id="KW-1185">Reference proteome</keyword>
<dbReference type="RefSeq" id="WP_301935203.1">
    <property type="nucleotide sequence ID" value="NZ_JAUEII010000068.1"/>
</dbReference>
<keyword evidence="3" id="KW-0012">Acyltransferase</keyword>
<dbReference type="EMBL" id="JAUEII010000068">
    <property type="protein sequence ID" value="MDN0051092.1"/>
    <property type="molecule type" value="Genomic_DNA"/>
</dbReference>